<dbReference type="AlphaFoldDB" id="A0A517PCF1"/>
<keyword evidence="4" id="KW-0378">Hydrolase</keyword>
<evidence type="ECO:0000313" key="5">
    <source>
        <dbReference type="Proteomes" id="UP000318741"/>
    </source>
</evidence>
<dbReference type="SMART" id="SM00331">
    <property type="entry name" value="PP2C_SIG"/>
    <property type="match status" value="1"/>
</dbReference>
<dbReference type="SUPFAM" id="SSF81606">
    <property type="entry name" value="PP2C-like"/>
    <property type="match status" value="1"/>
</dbReference>
<accession>A0A517PCF1</accession>
<dbReference type="OrthoDB" id="9801841at2"/>
<dbReference type="GO" id="GO:0004722">
    <property type="term" value="F:protein serine/threonine phosphatase activity"/>
    <property type="evidence" value="ECO:0007669"/>
    <property type="project" value="InterPro"/>
</dbReference>
<dbReference type="SMART" id="SM00332">
    <property type="entry name" value="PP2Cc"/>
    <property type="match status" value="1"/>
</dbReference>
<feature type="transmembrane region" description="Helical" evidence="2">
    <location>
        <begin position="299"/>
        <end position="318"/>
    </location>
</feature>
<feature type="transmembrane region" description="Helical" evidence="2">
    <location>
        <begin position="272"/>
        <end position="293"/>
    </location>
</feature>
<feature type="region of interest" description="Disordered" evidence="1">
    <location>
        <begin position="418"/>
        <end position="449"/>
    </location>
</feature>
<dbReference type="InterPro" id="IPR036457">
    <property type="entry name" value="PPM-type-like_dom_sf"/>
</dbReference>
<dbReference type="EMBL" id="CP036265">
    <property type="protein sequence ID" value="QDT17036.1"/>
    <property type="molecule type" value="Genomic_DNA"/>
</dbReference>
<evidence type="ECO:0000256" key="2">
    <source>
        <dbReference type="SAM" id="Phobius"/>
    </source>
</evidence>
<dbReference type="PROSITE" id="PS51746">
    <property type="entry name" value="PPM_2"/>
    <property type="match status" value="1"/>
</dbReference>
<feature type="compositionally biased region" description="Pro residues" evidence="1">
    <location>
        <begin position="428"/>
        <end position="449"/>
    </location>
</feature>
<dbReference type="Gene3D" id="3.60.40.10">
    <property type="entry name" value="PPM-type phosphatase domain"/>
    <property type="match status" value="1"/>
</dbReference>
<protein>
    <recommendedName>
        <fullName evidence="3">PPM-type phosphatase domain-containing protein</fullName>
    </recommendedName>
</protein>
<proteinExistence type="predicted"/>
<keyword evidence="2" id="KW-0472">Membrane</keyword>
<organism evidence="4 5">
    <name type="scientific">Alienimonas californiensis</name>
    <dbReference type="NCBI Taxonomy" id="2527989"/>
    <lineage>
        <taxon>Bacteria</taxon>
        <taxon>Pseudomonadati</taxon>
        <taxon>Planctomycetota</taxon>
        <taxon>Planctomycetia</taxon>
        <taxon>Planctomycetales</taxon>
        <taxon>Planctomycetaceae</taxon>
        <taxon>Alienimonas</taxon>
    </lineage>
</organism>
<evidence type="ECO:0000313" key="4">
    <source>
        <dbReference type="EMBL" id="QDT17036.1"/>
    </source>
</evidence>
<reference evidence="4 5" key="1">
    <citation type="submission" date="2019-02" db="EMBL/GenBank/DDBJ databases">
        <title>Deep-cultivation of Planctomycetes and their phenomic and genomic characterization uncovers novel biology.</title>
        <authorList>
            <person name="Wiegand S."/>
            <person name="Jogler M."/>
            <person name="Boedeker C."/>
            <person name="Pinto D."/>
            <person name="Vollmers J."/>
            <person name="Rivas-Marin E."/>
            <person name="Kohn T."/>
            <person name="Peeters S.H."/>
            <person name="Heuer A."/>
            <person name="Rast P."/>
            <person name="Oberbeckmann S."/>
            <person name="Bunk B."/>
            <person name="Jeske O."/>
            <person name="Meyerdierks A."/>
            <person name="Storesund J.E."/>
            <person name="Kallscheuer N."/>
            <person name="Luecker S."/>
            <person name="Lage O.M."/>
            <person name="Pohl T."/>
            <person name="Merkel B.J."/>
            <person name="Hornburger P."/>
            <person name="Mueller R.-W."/>
            <person name="Bruemmer F."/>
            <person name="Labrenz M."/>
            <person name="Spormann A.M."/>
            <person name="Op den Camp H."/>
            <person name="Overmann J."/>
            <person name="Amann R."/>
            <person name="Jetten M.S.M."/>
            <person name="Mascher T."/>
            <person name="Medema M.H."/>
            <person name="Devos D.P."/>
            <person name="Kaster A.-K."/>
            <person name="Ovreas L."/>
            <person name="Rohde M."/>
            <person name="Galperin M.Y."/>
            <person name="Jogler C."/>
        </authorList>
    </citation>
    <scope>NUCLEOTIDE SEQUENCE [LARGE SCALE GENOMIC DNA]</scope>
    <source>
        <strain evidence="4 5">CA12</strain>
    </source>
</reference>
<dbReference type="KEGG" id="acaf:CA12_31470"/>
<keyword evidence="5" id="KW-1185">Reference proteome</keyword>
<dbReference type="CDD" id="cd00143">
    <property type="entry name" value="PP2Cc"/>
    <property type="match status" value="1"/>
</dbReference>
<keyword evidence="2" id="KW-1133">Transmembrane helix</keyword>
<sequence>MLFEQPLRYAVRTDVGLRRQNNEDASAVRLAGSRESFADHGHLLLVADGMGGHAVGELASGIAAEVVPQDYLRDTTGGDPADRLAAAVVRANAAIYAKGESTPDFSRMGTTCTALALTPQGAAIAHVGDSRCYRIRGQRCDQLTFDHSLQWELIRQGMDPQSVMLNEPRNVITRSLGPAPDVAVDVEGPFAILPGDVYVLCSDGLTGHVQDHEIGAIAGSLPPEEAAKTLVNLANLRGGSDNTTVVVAQVGEIPEGVAHNPTRDPTRPMNPWLLAAAWALAAVLVTGLALLLFGHYVAGTLVTGAGGALLAAAGFRIWQKWYRGPRERPLHTAGSETAVWRAYRSAPAVVDRAIVAEAGQLASQLQRTAAEERWPIDPKRVEKHRARAAASASEADLQGAFQHLCRMIDVQMKGLVQTRRAGADRLAPPRPKPPPPPPDLSPSPAARPE</sequence>
<keyword evidence="2" id="KW-0812">Transmembrane</keyword>
<gene>
    <name evidence="4" type="ORF">CA12_31470</name>
</gene>
<dbReference type="Proteomes" id="UP000318741">
    <property type="component" value="Chromosome"/>
</dbReference>
<evidence type="ECO:0000256" key="1">
    <source>
        <dbReference type="SAM" id="MobiDB-lite"/>
    </source>
</evidence>
<dbReference type="InterPro" id="IPR001932">
    <property type="entry name" value="PPM-type_phosphatase-like_dom"/>
</dbReference>
<name>A0A517PCF1_9PLAN</name>
<evidence type="ECO:0000259" key="3">
    <source>
        <dbReference type="PROSITE" id="PS51746"/>
    </source>
</evidence>
<dbReference type="InterPro" id="IPR015655">
    <property type="entry name" value="PP2C"/>
</dbReference>
<dbReference type="PANTHER" id="PTHR47992">
    <property type="entry name" value="PROTEIN PHOSPHATASE"/>
    <property type="match status" value="1"/>
</dbReference>
<dbReference type="Pfam" id="PF13672">
    <property type="entry name" value="PP2C_2"/>
    <property type="match status" value="1"/>
</dbReference>
<feature type="domain" description="PPM-type phosphatase" evidence="3">
    <location>
        <begin position="8"/>
        <end position="250"/>
    </location>
</feature>